<evidence type="ECO:0000313" key="8">
    <source>
        <dbReference type="Proteomes" id="UP001597546"/>
    </source>
</evidence>
<dbReference type="HAMAP" id="MF_01844">
    <property type="entry name" value="NhaA"/>
    <property type="match status" value="1"/>
</dbReference>
<keyword evidence="3 6" id="KW-0812">Transmembrane</keyword>
<comment type="subcellular location">
    <subcellularLocation>
        <location evidence="1">Cell inner membrane</location>
        <topology evidence="1">Multi-pass membrane protein</topology>
    </subcellularLocation>
    <subcellularLocation>
        <location evidence="6">Cell membrane</location>
        <topology evidence="6">Multi-pass membrane protein</topology>
    </subcellularLocation>
</comment>
<feature type="transmembrane region" description="Helical" evidence="6">
    <location>
        <begin position="337"/>
        <end position="359"/>
    </location>
</feature>
<dbReference type="NCBIfam" id="NF007111">
    <property type="entry name" value="PRK09560.1"/>
    <property type="match status" value="1"/>
</dbReference>
<protein>
    <recommendedName>
        <fullName evidence="6">Na(+)/H(+) antiporter NhaA</fullName>
    </recommendedName>
    <alternativeName>
        <fullName evidence="6">Sodium/proton antiporter NhaA</fullName>
    </alternativeName>
</protein>
<evidence type="ECO:0000256" key="4">
    <source>
        <dbReference type="ARBA" id="ARBA00022989"/>
    </source>
</evidence>
<sequence length="414" mass="45136">MRKLSTKIYKKFIETESKAGIILIICVLVSIMIANSSLGYYFNEFLNTKLGFELNGIDLRYSSLSWINDGLMAVFFLYVGLEIKREIVEGELKSVKQASLPIVAAIGGMLVPALLFALINYGSDSSKGWGIPMATDIAFAIGILSVLGNRVPNSLKIFLTALAIVDDLGAILVIAVFYTADLHFTYLLFATGVFAFQMALNYFGVKKLVYYIIPGMVLWYFIHHSGIHATIAGVLTAIAIPATSKKNAHSPLEKLETLLSNPVSYMIMPLFALANTNIRFESEMLKGLTNPLGLGILAGLVIGKPLGITLASWIAIKLKIAKKPNQANWKQLSAVSMLGGIGFTMSIFVSILSFASPLFQLEAKFSVLIASIIAAASGYILLNYLSKKQVVKVVPVKAKKEVKDYNTENLELSI</sequence>
<feature type="transmembrane region" description="Helical" evidence="6">
    <location>
        <begin position="157"/>
        <end position="178"/>
    </location>
</feature>
<evidence type="ECO:0000313" key="7">
    <source>
        <dbReference type="EMBL" id="MFD2733251.1"/>
    </source>
</evidence>
<feature type="transmembrane region" description="Helical" evidence="6">
    <location>
        <begin position="21"/>
        <end position="43"/>
    </location>
</feature>
<feature type="transmembrane region" description="Helical" evidence="6">
    <location>
        <begin position="217"/>
        <end position="240"/>
    </location>
</feature>
<dbReference type="Gene3D" id="1.20.1530.10">
    <property type="entry name" value="Na+/H+ antiporter like domain"/>
    <property type="match status" value="1"/>
</dbReference>
<dbReference type="EMBL" id="JBHULV010000052">
    <property type="protein sequence ID" value="MFD2733251.1"/>
    <property type="molecule type" value="Genomic_DNA"/>
</dbReference>
<evidence type="ECO:0000256" key="2">
    <source>
        <dbReference type="ARBA" id="ARBA00022475"/>
    </source>
</evidence>
<dbReference type="NCBIfam" id="NF007112">
    <property type="entry name" value="PRK09561.1"/>
    <property type="match status" value="1"/>
</dbReference>
<comment type="similarity">
    <text evidence="6">Belongs to the NhaA Na(+)/H(+) (TC 2.A.33) antiporter family.</text>
</comment>
<evidence type="ECO:0000256" key="6">
    <source>
        <dbReference type="HAMAP-Rule" id="MF_01844"/>
    </source>
</evidence>
<dbReference type="PANTHER" id="PTHR30341:SF0">
    <property type="entry name" value="NA(+)_H(+) ANTIPORTER NHAA"/>
    <property type="match status" value="1"/>
</dbReference>
<proteinExistence type="inferred from homology"/>
<name>A0ABW5TYJ7_9SPHI</name>
<keyword evidence="6" id="KW-0813">Transport</keyword>
<keyword evidence="6" id="KW-0050">Antiport</keyword>
<evidence type="ECO:0000256" key="5">
    <source>
        <dbReference type="ARBA" id="ARBA00023136"/>
    </source>
</evidence>
<accession>A0ABW5TYJ7</accession>
<keyword evidence="2 6" id="KW-1003">Cell membrane</keyword>
<feature type="transmembrane region" description="Helical" evidence="6">
    <location>
        <begin position="292"/>
        <end position="316"/>
    </location>
</feature>
<keyword evidence="8" id="KW-1185">Reference proteome</keyword>
<comment type="function">
    <text evidence="6">Na(+)/H(+) antiporter that extrudes sodium in exchange for external protons.</text>
</comment>
<comment type="caution">
    <text evidence="7">The sequence shown here is derived from an EMBL/GenBank/DDBJ whole genome shotgun (WGS) entry which is preliminary data.</text>
</comment>
<comment type="catalytic activity">
    <reaction evidence="6">
        <text>Na(+)(in) + 2 H(+)(out) = Na(+)(out) + 2 H(+)(in)</text>
        <dbReference type="Rhea" id="RHEA:29251"/>
        <dbReference type="ChEBI" id="CHEBI:15378"/>
        <dbReference type="ChEBI" id="CHEBI:29101"/>
    </reaction>
</comment>
<dbReference type="Pfam" id="PF06965">
    <property type="entry name" value="Na_H_antiport_1"/>
    <property type="match status" value="1"/>
</dbReference>
<evidence type="ECO:0000256" key="3">
    <source>
        <dbReference type="ARBA" id="ARBA00022692"/>
    </source>
</evidence>
<feature type="transmembrane region" description="Helical" evidence="6">
    <location>
        <begin position="63"/>
        <end position="81"/>
    </location>
</feature>
<dbReference type="Proteomes" id="UP001597546">
    <property type="component" value="Unassembled WGS sequence"/>
</dbReference>
<keyword evidence="6" id="KW-0406">Ion transport</keyword>
<keyword evidence="5 6" id="KW-0472">Membrane</keyword>
<feature type="transmembrane region" description="Helical" evidence="6">
    <location>
        <begin position="102"/>
        <end position="123"/>
    </location>
</feature>
<dbReference type="InterPro" id="IPR023171">
    <property type="entry name" value="Na/H_antiporter_dom_sf"/>
</dbReference>
<gene>
    <name evidence="6 7" type="primary">nhaA</name>
    <name evidence="7" type="ORF">ACFSSE_16190</name>
</gene>
<evidence type="ECO:0000256" key="1">
    <source>
        <dbReference type="ARBA" id="ARBA00004429"/>
    </source>
</evidence>
<dbReference type="PANTHER" id="PTHR30341">
    <property type="entry name" value="SODIUM ION/PROTON ANTIPORTER NHAA-RELATED"/>
    <property type="match status" value="1"/>
</dbReference>
<feature type="transmembrane region" description="Helical" evidence="6">
    <location>
        <begin position="129"/>
        <end position="148"/>
    </location>
</feature>
<dbReference type="NCBIfam" id="TIGR00773">
    <property type="entry name" value="NhaA"/>
    <property type="match status" value="1"/>
</dbReference>
<keyword evidence="4 6" id="KW-1133">Transmembrane helix</keyword>
<organism evidence="7 8">
    <name type="scientific">Pedobacter alpinus</name>
    <dbReference type="NCBI Taxonomy" id="1590643"/>
    <lineage>
        <taxon>Bacteria</taxon>
        <taxon>Pseudomonadati</taxon>
        <taxon>Bacteroidota</taxon>
        <taxon>Sphingobacteriia</taxon>
        <taxon>Sphingobacteriales</taxon>
        <taxon>Sphingobacteriaceae</taxon>
        <taxon>Pedobacter</taxon>
    </lineage>
</organism>
<keyword evidence="6" id="KW-0739">Sodium transport</keyword>
<reference evidence="8" key="1">
    <citation type="journal article" date="2019" name="Int. J. Syst. Evol. Microbiol.">
        <title>The Global Catalogue of Microorganisms (GCM) 10K type strain sequencing project: providing services to taxonomists for standard genome sequencing and annotation.</title>
        <authorList>
            <consortium name="The Broad Institute Genomics Platform"/>
            <consortium name="The Broad Institute Genome Sequencing Center for Infectious Disease"/>
            <person name="Wu L."/>
            <person name="Ma J."/>
        </authorList>
    </citation>
    <scope>NUCLEOTIDE SEQUENCE [LARGE SCALE GENOMIC DNA]</scope>
    <source>
        <strain evidence="8">KCTC 42456</strain>
    </source>
</reference>
<dbReference type="InterPro" id="IPR004670">
    <property type="entry name" value="NhaA"/>
</dbReference>
<feature type="transmembrane region" description="Helical" evidence="6">
    <location>
        <begin position="365"/>
        <end position="385"/>
    </location>
</feature>
<dbReference type="RefSeq" id="WP_379046093.1">
    <property type="nucleotide sequence ID" value="NZ_JBHSKW010000058.1"/>
</dbReference>
<keyword evidence="6" id="KW-0915">Sodium</keyword>
<feature type="transmembrane region" description="Helical" evidence="6">
    <location>
        <begin position="184"/>
        <end position="205"/>
    </location>
</feature>